<evidence type="ECO:0000313" key="4">
    <source>
        <dbReference type="Proteomes" id="UP001500523"/>
    </source>
</evidence>
<protein>
    <submittedName>
        <fullName evidence="3">DUF2945 domain-containing protein</fullName>
    </submittedName>
</protein>
<dbReference type="RefSeq" id="WP_192124633.1">
    <property type="nucleotide sequence ID" value="NZ_BAABBF010000006.1"/>
</dbReference>
<feature type="region of interest" description="Disordered" evidence="1">
    <location>
        <begin position="32"/>
        <end position="67"/>
    </location>
</feature>
<reference evidence="4" key="1">
    <citation type="journal article" date="2019" name="Int. J. Syst. Evol. Microbiol.">
        <title>The Global Catalogue of Microorganisms (GCM) 10K type strain sequencing project: providing services to taxonomists for standard genome sequencing and annotation.</title>
        <authorList>
            <consortium name="The Broad Institute Genomics Platform"/>
            <consortium name="The Broad Institute Genome Sequencing Center for Infectious Disease"/>
            <person name="Wu L."/>
            <person name="Ma J."/>
        </authorList>
    </citation>
    <scope>NUCLEOTIDE SEQUENCE [LARGE SCALE GENOMIC DNA]</scope>
    <source>
        <strain evidence="4">JCM 17498</strain>
    </source>
</reference>
<dbReference type="Proteomes" id="UP001500523">
    <property type="component" value="Unassembled WGS sequence"/>
</dbReference>
<keyword evidence="4" id="KW-1185">Reference proteome</keyword>
<dbReference type="Pfam" id="PF11160">
    <property type="entry name" value="Hva1_TUDOR"/>
    <property type="match status" value="1"/>
</dbReference>
<accession>A0ABP7EDP2</accession>
<dbReference type="EMBL" id="BAABBF010000006">
    <property type="protein sequence ID" value="GAA3717078.1"/>
    <property type="molecule type" value="Genomic_DNA"/>
</dbReference>
<dbReference type="Gene3D" id="2.30.30.1060">
    <property type="match status" value="1"/>
</dbReference>
<comment type="caution">
    <text evidence="3">The sequence shown here is derived from an EMBL/GenBank/DDBJ whole genome shotgun (WGS) entry which is preliminary data.</text>
</comment>
<feature type="domain" description="Hypervirulence associated protein TUDOR" evidence="2">
    <location>
        <begin position="7"/>
        <end position="64"/>
    </location>
</feature>
<name>A0ABP7EDP2_9SPHN</name>
<gene>
    <name evidence="3" type="ORF">GCM10022268_26820</name>
</gene>
<evidence type="ECO:0000256" key="1">
    <source>
        <dbReference type="SAM" id="MobiDB-lite"/>
    </source>
</evidence>
<sequence length="67" mass="7304">MDDPKKGDEVTWKSHGGEAHGKVVEKVTHDTKIKSHQVRASKDEPQFIVESDNGGKAAHKADALKKA</sequence>
<evidence type="ECO:0000313" key="3">
    <source>
        <dbReference type="EMBL" id="GAA3717078.1"/>
    </source>
</evidence>
<evidence type="ECO:0000259" key="2">
    <source>
        <dbReference type="Pfam" id="PF11160"/>
    </source>
</evidence>
<proteinExistence type="predicted"/>
<organism evidence="3 4">
    <name type="scientific">Sphingomonas cynarae</name>
    <dbReference type="NCBI Taxonomy" id="930197"/>
    <lineage>
        <taxon>Bacteria</taxon>
        <taxon>Pseudomonadati</taxon>
        <taxon>Pseudomonadota</taxon>
        <taxon>Alphaproteobacteria</taxon>
        <taxon>Sphingomonadales</taxon>
        <taxon>Sphingomonadaceae</taxon>
        <taxon>Sphingomonas</taxon>
    </lineage>
</organism>
<dbReference type="InterPro" id="IPR021331">
    <property type="entry name" value="Hva1_TUDOR"/>
</dbReference>